<accession>A0ABQ2YIX6</accession>
<gene>
    <name evidence="1" type="ORF">GCM10011290_10960</name>
</gene>
<sequence length="71" mass="7813">MRRTGAGCRFGLVALLAANLAFVSFRVLPWPKIRTACRDKVGRKLPSCGLQSKNRIVMALAFAYTVIFARG</sequence>
<name>A0ABQ2YIX6_9NEIS</name>
<organism evidence="1 2">
    <name type="scientific">Vogesella alkaliphila</name>
    <dbReference type="NCBI Taxonomy" id="1193621"/>
    <lineage>
        <taxon>Bacteria</taxon>
        <taxon>Pseudomonadati</taxon>
        <taxon>Pseudomonadota</taxon>
        <taxon>Betaproteobacteria</taxon>
        <taxon>Neisseriales</taxon>
        <taxon>Chromobacteriaceae</taxon>
        <taxon>Vogesella</taxon>
    </lineage>
</organism>
<evidence type="ECO:0008006" key="3">
    <source>
        <dbReference type="Google" id="ProtNLM"/>
    </source>
</evidence>
<comment type="caution">
    <text evidence="1">The sequence shown here is derived from an EMBL/GenBank/DDBJ whole genome shotgun (WGS) entry which is preliminary data.</text>
</comment>
<protein>
    <recommendedName>
        <fullName evidence="3">Secreted protein</fullName>
    </recommendedName>
</protein>
<keyword evidence="2" id="KW-1185">Reference proteome</keyword>
<reference evidence="2" key="1">
    <citation type="journal article" date="2019" name="Int. J. Syst. Evol. Microbiol.">
        <title>The Global Catalogue of Microorganisms (GCM) 10K type strain sequencing project: providing services to taxonomists for standard genome sequencing and annotation.</title>
        <authorList>
            <consortium name="The Broad Institute Genomics Platform"/>
            <consortium name="The Broad Institute Genome Sequencing Center for Infectious Disease"/>
            <person name="Wu L."/>
            <person name="Ma J."/>
        </authorList>
    </citation>
    <scope>NUCLEOTIDE SEQUENCE [LARGE SCALE GENOMIC DNA]</scope>
    <source>
        <strain evidence="2">KCTC 32041</strain>
    </source>
</reference>
<dbReference type="EMBL" id="BMYW01000003">
    <property type="protein sequence ID" value="GGX85198.1"/>
    <property type="molecule type" value="Genomic_DNA"/>
</dbReference>
<dbReference type="Proteomes" id="UP000600877">
    <property type="component" value="Unassembled WGS sequence"/>
</dbReference>
<evidence type="ECO:0000313" key="1">
    <source>
        <dbReference type="EMBL" id="GGX85198.1"/>
    </source>
</evidence>
<evidence type="ECO:0000313" key="2">
    <source>
        <dbReference type="Proteomes" id="UP000600877"/>
    </source>
</evidence>
<proteinExistence type="predicted"/>